<dbReference type="PANTHER" id="PTHR11659">
    <property type="entry name" value="GLUTAMYL-TRNA GLN AMIDOTRANSFERASE SUBUNIT B MITOCHONDRIAL AND PROKARYOTIC PET112-RELATED"/>
    <property type="match status" value="1"/>
</dbReference>
<evidence type="ECO:0000313" key="13">
    <source>
        <dbReference type="Proteomes" id="UP000190657"/>
    </source>
</evidence>
<dbReference type="HAMAP" id="MF_00121">
    <property type="entry name" value="GatB"/>
    <property type="match status" value="1"/>
</dbReference>
<dbReference type="InterPro" id="IPR017958">
    <property type="entry name" value="Gln-tRNA_amidoTrfase_suB_CS"/>
</dbReference>
<dbReference type="Gene3D" id="1.10.10.410">
    <property type="match status" value="1"/>
</dbReference>
<keyword evidence="12" id="KW-0808">Transferase</keyword>
<dbReference type="InterPro" id="IPR004413">
    <property type="entry name" value="GatB"/>
</dbReference>
<accession>A0A1T4KH42</accession>
<dbReference type="GO" id="GO:0050566">
    <property type="term" value="F:asparaginyl-tRNA synthase (glutamine-hydrolyzing) activity"/>
    <property type="evidence" value="ECO:0007669"/>
    <property type="project" value="RHEA"/>
</dbReference>
<keyword evidence="3 10" id="KW-0436">Ligase</keyword>
<dbReference type="Gene3D" id="1.10.150.380">
    <property type="entry name" value="GatB domain, N-terminal subdomain"/>
    <property type="match status" value="1"/>
</dbReference>
<name>A0A1T4KH42_9FIRM</name>
<dbReference type="InterPro" id="IPR014746">
    <property type="entry name" value="Gln_synth/guanido_kin_cat_dom"/>
</dbReference>
<dbReference type="InterPro" id="IPR017959">
    <property type="entry name" value="Asn/Gln-tRNA_amidoTrfase_suB/E"/>
</dbReference>
<evidence type="ECO:0000256" key="9">
    <source>
        <dbReference type="ARBA" id="ARBA00047913"/>
    </source>
</evidence>
<dbReference type="InterPro" id="IPR006075">
    <property type="entry name" value="Asn/Gln-tRNA_Trfase_suB/E_cat"/>
</dbReference>
<evidence type="ECO:0000313" key="12">
    <source>
        <dbReference type="EMBL" id="SJZ41742.1"/>
    </source>
</evidence>
<organism evidence="12 13">
    <name type="scientific">Eubacterium coprostanoligenes</name>
    <dbReference type="NCBI Taxonomy" id="290054"/>
    <lineage>
        <taxon>Bacteria</taxon>
        <taxon>Bacillati</taxon>
        <taxon>Bacillota</taxon>
        <taxon>Clostridia</taxon>
        <taxon>Eubacteriales</taxon>
        <taxon>Eubacteriaceae</taxon>
        <taxon>Eubacterium</taxon>
    </lineage>
</organism>
<comment type="similarity">
    <text evidence="1 10">Belongs to the GatB/GatE family. GatB subfamily.</text>
</comment>
<comment type="catalytic activity">
    <reaction evidence="8 10">
        <text>L-aspartyl-tRNA(Asn) + L-glutamine + ATP + H2O = L-asparaginyl-tRNA(Asn) + L-glutamate + ADP + phosphate + 2 H(+)</text>
        <dbReference type="Rhea" id="RHEA:14513"/>
        <dbReference type="Rhea" id="RHEA-COMP:9674"/>
        <dbReference type="Rhea" id="RHEA-COMP:9677"/>
        <dbReference type="ChEBI" id="CHEBI:15377"/>
        <dbReference type="ChEBI" id="CHEBI:15378"/>
        <dbReference type="ChEBI" id="CHEBI:29985"/>
        <dbReference type="ChEBI" id="CHEBI:30616"/>
        <dbReference type="ChEBI" id="CHEBI:43474"/>
        <dbReference type="ChEBI" id="CHEBI:58359"/>
        <dbReference type="ChEBI" id="CHEBI:78515"/>
        <dbReference type="ChEBI" id="CHEBI:78516"/>
        <dbReference type="ChEBI" id="CHEBI:456216"/>
    </reaction>
</comment>
<keyword evidence="4 10" id="KW-0547">Nucleotide-binding</keyword>
<dbReference type="FunFam" id="1.10.10.410:FF:000001">
    <property type="entry name" value="Aspartyl/glutamyl-tRNA(Asn/Gln) amidotransferase subunit B"/>
    <property type="match status" value="1"/>
</dbReference>
<dbReference type="InterPro" id="IPR003789">
    <property type="entry name" value="Asn/Gln_tRNA_amidoTrase-B-like"/>
</dbReference>
<dbReference type="SUPFAM" id="SSF55931">
    <property type="entry name" value="Glutamine synthetase/guanido kinase"/>
    <property type="match status" value="1"/>
</dbReference>
<dbReference type="Proteomes" id="UP000190657">
    <property type="component" value="Unassembled WGS sequence"/>
</dbReference>
<keyword evidence="6 10" id="KW-0648">Protein biosynthesis</keyword>
<dbReference type="GO" id="GO:0006412">
    <property type="term" value="P:translation"/>
    <property type="evidence" value="ECO:0007669"/>
    <property type="project" value="UniProtKB-UniRule"/>
</dbReference>
<protein>
    <recommendedName>
        <fullName evidence="10">Aspartyl/glutamyl-tRNA(Asn/Gln) amidotransferase subunit B</fullName>
        <shortName evidence="10">Asp/Glu-ADT subunit B</shortName>
        <ecNumber evidence="10">6.3.5.-</ecNumber>
    </recommendedName>
</protein>
<dbReference type="AlphaFoldDB" id="A0A1T4KH42"/>
<dbReference type="SUPFAM" id="SSF89095">
    <property type="entry name" value="GatB/YqeY motif"/>
    <property type="match status" value="1"/>
</dbReference>
<dbReference type="RefSeq" id="WP_078767970.1">
    <property type="nucleotide sequence ID" value="NZ_FUWW01000004.1"/>
</dbReference>
<dbReference type="GO" id="GO:0005524">
    <property type="term" value="F:ATP binding"/>
    <property type="evidence" value="ECO:0007669"/>
    <property type="project" value="UniProtKB-KW"/>
</dbReference>
<sequence>MDYITVCGLEVHTELATKTKIFCNCTTEFGGEPNTHVCEICSGMPGTLPVVNKRVVEFAVRTGLALNCEITQYNKFDRKNYFYPDLPKAYQISQLYLPICRNGWVEINDSVNGGKKKVRIHEIHMEEDAGKLVHDEWTDSTLVNYNRCGVPLLEIVSEPDIASADEAVEYVEKLRAILQFCGVSDCKMQEGSLRADVNVSVMEKGATEFGTRTEMKNINSFRGIHNAIEAETERQIELIEDGGKVVQETRRWDDSKGVSTSMRSKEDAQDYKYFPEPDLPPIELSDEYIEGIRASLPELPEAKKARYISEYSLTEYDANILCSDKAYAKLFDKTVEITKNPKDSAHWIMGDLMKLMNDTQTLPENISFRTESLGEIINLVNSNKVSRESAKKVLKAVFDDDVIPEEYVKANNMEMVSDTGAIQSVIEEIIANNEKAVAEYKEGKDKSFNFLVGQSMRALKGKAPSSEVTRILKELLG</sequence>
<evidence type="ECO:0000256" key="6">
    <source>
        <dbReference type="ARBA" id="ARBA00022917"/>
    </source>
</evidence>
<dbReference type="Pfam" id="PF02637">
    <property type="entry name" value="GatB_Yqey"/>
    <property type="match status" value="1"/>
</dbReference>
<evidence type="ECO:0000256" key="10">
    <source>
        <dbReference type="HAMAP-Rule" id="MF_00121"/>
    </source>
</evidence>
<dbReference type="SMART" id="SM00845">
    <property type="entry name" value="GatB_Yqey"/>
    <property type="match status" value="1"/>
</dbReference>
<evidence type="ECO:0000256" key="2">
    <source>
        <dbReference type="ARBA" id="ARBA00011123"/>
    </source>
</evidence>
<keyword evidence="5 10" id="KW-0067">ATP-binding</keyword>
<dbReference type="NCBIfam" id="NF004012">
    <property type="entry name" value="PRK05477.1-2"/>
    <property type="match status" value="1"/>
</dbReference>
<reference evidence="13" key="1">
    <citation type="submission" date="2017-02" db="EMBL/GenBank/DDBJ databases">
        <authorList>
            <person name="Varghese N."/>
            <person name="Submissions S."/>
        </authorList>
    </citation>
    <scope>NUCLEOTIDE SEQUENCE [LARGE SCALE GENOMIC DNA]</scope>
    <source>
        <strain evidence="13">ATCC 51222</strain>
    </source>
</reference>
<dbReference type="GO" id="GO:0050567">
    <property type="term" value="F:glutaminyl-tRNA synthase (glutamine-hydrolyzing) activity"/>
    <property type="evidence" value="ECO:0007669"/>
    <property type="project" value="UniProtKB-UniRule"/>
</dbReference>
<proteinExistence type="inferred from homology"/>
<dbReference type="EMBL" id="FUWW01000004">
    <property type="protein sequence ID" value="SJZ41742.1"/>
    <property type="molecule type" value="Genomic_DNA"/>
</dbReference>
<gene>
    <name evidence="10" type="primary">gatB</name>
    <name evidence="12" type="ORF">SAMN02745114_00467</name>
</gene>
<dbReference type="Pfam" id="PF02934">
    <property type="entry name" value="GatB_N"/>
    <property type="match status" value="1"/>
</dbReference>
<dbReference type="STRING" id="290054.SAMN02745114_00467"/>
<evidence type="ECO:0000256" key="8">
    <source>
        <dbReference type="ARBA" id="ARBA00047380"/>
    </source>
</evidence>
<dbReference type="InterPro" id="IPR023168">
    <property type="entry name" value="GatB_Yqey_C_2"/>
</dbReference>
<dbReference type="NCBIfam" id="NF004014">
    <property type="entry name" value="PRK05477.1-4"/>
    <property type="match status" value="1"/>
</dbReference>
<dbReference type="EC" id="6.3.5.-" evidence="10"/>
<feature type="domain" description="Asn/Gln amidotransferase" evidence="11">
    <location>
        <begin position="329"/>
        <end position="476"/>
    </location>
</feature>
<comment type="function">
    <text evidence="7 10">Allows the formation of correctly charged Asn-tRNA(Asn) or Gln-tRNA(Gln) through the transamidation of misacylated Asp-tRNA(Asn) or Glu-tRNA(Gln) in organisms which lack either or both of asparaginyl-tRNA or glutaminyl-tRNA synthetases. The reaction takes place in the presence of glutamine and ATP through an activated phospho-Asp-tRNA(Asn) or phospho-Glu-tRNA(Gln).</text>
</comment>
<evidence type="ECO:0000256" key="1">
    <source>
        <dbReference type="ARBA" id="ARBA00005306"/>
    </source>
</evidence>
<dbReference type="OrthoDB" id="9804078at2"/>
<evidence type="ECO:0000256" key="7">
    <source>
        <dbReference type="ARBA" id="ARBA00024799"/>
    </source>
</evidence>
<dbReference type="NCBIfam" id="TIGR00133">
    <property type="entry name" value="gatB"/>
    <property type="match status" value="1"/>
</dbReference>
<evidence type="ECO:0000256" key="5">
    <source>
        <dbReference type="ARBA" id="ARBA00022840"/>
    </source>
</evidence>
<dbReference type="InterPro" id="IPR042114">
    <property type="entry name" value="GatB_C_1"/>
</dbReference>
<keyword evidence="13" id="KW-1185">Reference proteome</keyword>
<comment type="catalytic activity">
    <reaction evidence="9 10">
        <text>L-glutamyl-tRNA(Gln) + L-glutamine + ATP + H2O = L-glutaminyl-tRNA(Gln) + L-glutamate + ADP + phosphate + H(+)</text>
        <dbReference type="Rhea" id="RHEA:17521"/>
        <dbReference type="Rhea" id="RHEA-COMP:9681"/>
        <dbReference type="Rhea" id="RHEA-COMP:9684"/>
        <dbReference type="ChEBI" id="CHEBI:15377"/>
        <dbReference type="ChEBI" id="CHEBI:15378"/>
        <dbReference type="ChEBI" id="CHEBI:29985"/>
        <dbReference type="ChEBI" id="CHEBI:30616"/>
        <dbReference type="ChEBI" id="CHEBI:43474"/>
        <dbReference type="ChEBI" id="CHEBI:58359"/>
        <dbReference type="ChEBI" id="CHEBI:78520"/>
        <dbReference type="ChEBI" id="CHEBI:78521"/>
        <dbReference type="ChEBI" id="CHEBI:456216"/>
    </reaction>
</comment>
<comment type="subunit">
    <text evidence="2 10">Heterotrimer of A, B and C subunits.</text>
</comment>
<evidence type="ECO:0000256" key="3">
    <source>
        <dbReference type="ARBA" id="ARBA00022598"/>
    </source>
</evidence>
<dbReference type="InterPro" id="IPR018027">
    <property type="entry name" value="Asn/Gln_amidotransferase"/>
</dbReference>
<evidence type="ECO:0000256" key="4">
    <source>
        <dbReference type="ARBA" id="ARBA00022741"/>
    </source>
</evidence>
<evidence type="ECO:0000259" key="11">
    <source>
        <dbReference type="SMART" id="SM00845"/>
    </source>
</evidence>
<dbReference type="PROSITE" id="PS01234">
    <property type="entry name" value="GATB"/>
    <property type="match status" value="1"/>
</dbReference>
<dbReference type="FunFam" id="1.10.150.380:FF:000001">
    <property type="entry name" value="Aspartyl/glutamyl-tRNA(Asn/Gln) amidotransferase subunit B"/>
    <property type="match status" value="1"/>
</dbReference>
<dbReference type="GO" id="GO:0016740">
    <property type="term" value="F:transferase activity"/>
    <property type="evidence" value="ECO:0007669"/>
    <property type="project" value="UniProtKB-KW"/>
</dbReference>